<evidence type="ECO:0000313" key="1">
    <source>
        <dbReference type="EMBL" id="MEA5389994.1"/>
    </source>
</evidence>
<dbReference type="EMBL" id="JAYGHX010000001">
    <property type="protein sequence ID" value="MEA5389994.1"/>
    <property type="molecule type" value="Genomic_DNA"/>
</dbReference>
<dbReference type="InterPro" id="IPR007715">
    <property type="entry name" value="Coq4"/>
</dbReference>
<organism evidence="1 2">
    <name type="scientific">Cyanobium gracile UHCC 0139</name>
    <dbReference type="NCBI Taxonomy" id="3110308"/>
    <lineage>
        <taxon>Bacteria</taxon>
        <taxon>Bacillati</taxon>
        <taxon>Cyanobacteriota</taxon>
        <taxon>Cyanophyceae</taxon>
        <taxon>Synechococcales</taxon>
        <taxon>Prochlorococcaceae</taxon>
        <taxon>Cyanobium</taxon>
    </lineage>
</organism>
<comment type="caution">
    <text evidence="1">The sequence shown here is derived from an EMBL/GenBank/DDBJ whole genome shotgun (WGS) entry which is preliminary data.</text>
</comment>
<evidence type="ECO:0000313" key="2">
    <source>
        <dbReference type="Proteomes" id="UP001304461"/>
    </source>
</evidence>
<reference evidence="1 2" key="1">
    <citation type="submission" date="2023-12" db="EMBL/GenBank/DDBJ databases">
        <title>Baltic Sea Cyanobacteria.</title>
        <authorList>
            <person name="Delbaje E."/>
            <person name="Fewer D.P."/>
            <person name="Shishido T.K."/>
        </authorList>
    </citation>
    <scope>NUCLEOTIDE SEQUENCE [LARGE SCALE GENOMIC DNA]</scope>
    <source>
        <strain evidence="1 2">UHCC 0139</strain>
    </source>
</reference>
<dbReference type="RefSeq" id="WP_323304116.1">
    <property type="nucleotide sequence ID" value="NZ_JAYGHX010000001.1"/>
</dbReference>
<accession>A0ABU5RQH2</accession>
<dbReference type="Pfam" id="PF05019">
    <property type="entry name" value="Coq4"/>
    <property type="match status" value="1"/>
</dbReference>
<gene>
    <name evidence="1" type="ORF">VB738_01845</name>
</gene>
<proteinExistence type="predicted"/>
<keyword evidence="2" id="KW-1185">Reference proteome</keyword>
<sequence>MHRFQLSLQALGQARHLIAVGRSQGDLGRIADLVDSFLDTPQMEACIARFRALPGGAAMMDERYPPLQPDLERLEALPEGSLGHTYAALIRRFNYDPEFFRPRPVDTEGRWLTQRIATTHDIHHVVSGFGTTPVGENGVLAITATQIGFPAYVSLTHAAQIAGFRFRLDGYESLSRSISHGTTIGFTAHPFATVRWEEGWELPVAAWRQRLGVTLPADDAPYGANACGNVGSP</sequence>
<dbReference type="PANTHER" id="PTHR12922">
    <property type="entry name" value="UBIQUINONE BIOSYNTHESIS PROTEIN"/>
    <property type="match status" value="1"/>
</dbReference>
<name>A0ABU5RQH2_9CYAN</name>
<protein>
    <submittedName>
        <fullName evidence="1">Coq4 family protein</fullName>
    </submittedName>
</protein>
<dbReference type="Proteomes" id="UP001304461">
    <property type="component" value="Unassembled WGS sequence"/>
</dbReference>
<dbReference type="PANTHER" id="PTHR12922:SF7">
    <property type="entry name" value="UBIQUINONE BIOSYNTHESIS PROTEIN COQ4 HOMOLOG, MITOCHONDRIAL"/>
    <property type="match status" value="1"/>
</dbReference>